<dbReference type="GO" id="GO:0006952">
    <property type="term" value="P:defense response"/>
    <property type="evidence" value="ECO:0007669"/>
    <property type="project" value="UniProtKB-KW"/>
</dbReference>
<keyword evidence="6 9" id="KW-0472">Membrane</keyword>
<feature type="compositionally biased region" description="Basic and acidic residues" evidence="8">
    <location>
        <begin position="409"/>
        <end position="418"/>
    </location>
</feature>
<evidence type="ECO:0000313" key="10">
    <source>
        <dbReference type="EMBL" id="KAG6410127.1"/>
    </source>
</evidence>
<evidence type="ECO:0000256" key="5">
    <source>
        <dbReference type="ARBA" id="ARBA00022989"/>
    </source>
</evidence>
<reference evidence="10" key="1">
    <citation type="submission" date="2018-01" db="EMBL/GenBank/DDBJ databases">
        <authorList>
            <person name="Mao J.F."/>
        </authorList>
    </citation>
    <scope>NUCLEOTIDE SEQUENCE</scope>
    <source>
        <strain evidence="10">Huo1</strain>
        <tissue evidence="10">Leaf</tissue>
    </source>
</reference>
<dbReference type="InterPro" id="IPR004326">
    <property type="entry name" value="Mlo"/>
</dbReference>
<dbReference type="GO" id="GO:0016020">
    <property type="term" value="C:membrane"/>
    <property type="evidence" value="ECO:0007669"/>
    <property type="project" value="UniProtKB-SubCell"/>
</dbReference>
<keyword evidence="11" id="KW-1185">Reference proteome</keyword>
<feature type="transmembrane region" description="Helical" evidence="9">
    <location>
        <begin position="128"/>
        <end position="149"/>
    </location>
</feature>
<keyword evidence="5 9" id="KW-1133">Transmembrane helix</keyword>
<feature type="region of interest" description="Disordered" evidence="8">
    <location>
        <begin position="448"/>
        <end position="479"/>
    </location>
</feature>
<evidence type="ECO:0000256" key="3">
    <source>
        <dbReference type="ARBA" id="ARBA00022692"/>
    </source>
</evidence>
<evidence type="ECO:0000313" key="11">
    <source>
        <dbReference type="Proteomes" id="UP000298416"/>
    </source>
</evidence>
<evidence type="ECO:0000256" key="9">
    <source>
        <dbReference type="SAM" id="Phobius"/>
    </source>
</evidence>
<protein>
    <recommendedName>
        <fullName evidence="12">MLO-like protein</fullName>
    </recommendedName>
</protein>
<accession>A0A8X8ZM90</accession>
<organism evidence="10">
    <name type="scientific">Salvia splendens</name>
    <name type="common">Scarlet sage</name>
    <dbReference type="NCBI Taxonomy" id="180675"/>
    <lineage>
        <taxon>Eukaryota</taxon>
        <taxon>Viridiplantae</taxon>
        <taxon>Streptophyta</taxon>
        <taxon>Embryophyta</taxon>
        <taxon>Tracheophyta</taxon>
        <taxon>Spermatophyta</taxon>
        <taxon>Magnoliopsida</taxon>
        <taxon>eudicotyledons</taxon>
        <taxon>Gunneridae</taxon>
        <taxon>Pentapetalae</taxon>
        <taxon>asterids</taxon>
        <taxon>lamiids</taxon>
        <taxon>Lamiales</taxon>
        <taxon>Lamiaceae</taxon>
        <taxon>Nepetoideae</taxon>
        <taxon>Mentheae</taxon>
        <taxon>Salviinae</taxon>
        <taxon>Salvia</taxon>
        <taxon>Salvia subgen. Calosphace</taxon>
        <taxon>core Calosphace</taxon>
    </lineage>
</organism>
<evidence type="ECO:0000256" key="6">
    <source>
        <dbReference type="ARBA" id="ARBA00023136"/>
    </source>
</evidence>
<keyword evidence="7" id="KW-0568">Pathogenesis-related protein</keyword>
<evidence type="ECO:0008006" key="12">
    <source>
        <dbReference type="Google" id="ProtNLM"/>
    </source>
</evidence>
<evidence type="ECO:0000256" key="1">
    <source>
        <dbReference type="ARBA" id="ARBA00004141"/>
    </source>
</evidence>
<dbReference type="Proteomes" id="UP000298416">
    <property type="component" value="Unassembled WGS sequence"/>
</dbReference>
<feature type="transmembrane region" description="Helical" evidence="9">
    <location>
        <begin position="20"/>
        <end position="41"/>
    </location>
</feature>
<comment type="caution">
    <text evidence="10">The sequence shown here is derived from an EMBL/GenBank/DDBJ whole genome shotgun (WGS) entry which is preliminary data.</text>
</comment>
<proteinExistence type="inferred from homology"/>
<feature type="transmembrane region" description="Helical" evidence="9">
    <location>
        <begin position="590"/>
        <end position="612"/>
    </location>
</feature>
<reference evidence="10" key="2">
    <citation type="submission" date="2020-08" db="EMBL/GenBank/DDBJ databases">
        <title>Plant Genome Project.</title>
        <authorList>
            <person name="Zhang R.-G."/>
        </authorList>
    </citation>
    <scope>NUCLEOTIDE SEQUENCE</scope>
    <source>
        <strain evidence="10">Huo1</strain>
        <tissue evidence="10">Leaf</tissue>
    </source>
</reference>
<dbReference type="PANTHER" id="PTHR31942">
    <property type="entry name" value="MLO-LIKE PROTEIN 1"/>
    <property type="match status" value="1"/>
</dbReference>
<dbReference type="EMBL" id="PNBA02000010">
    <property type="protein sequence ID" value="KAG6410127.1"/>
    <property type="molecule type" value="Genomic_DNA"/>
</dbReference>
<sequence>MASPLPPPSKEKSLESTATWAVAVVCFVLVAISIVIEQLLHHTELWLKKKRKLALCEALEKIKAELMLLGFISLLLTVTQESLSDICVPKSVASSWHPCNEKYNKTYYDPCLAKGKAQLVSAYGIHQLHIFIFVLALAHVIYCVVTYAFGKLKMRQWKAWEDETKTVEYQYYNDPDRFRFARETSFGRRHLHFWSRSPILLWIVCFFRQFFPSVAKVDYLTLRHGFVTEHLPPQIQDSFDFQIYINRALEEDFKVIVGISPALWFCAVLLLLTNTNGAKLQVIITKMGTRILERGDVVRGSPVVHPSDDLFWFNRPRLILSLIHFVLFENAFQIALFVWSWLKFGYPSCYHENLEELLIRIMMGVVIQVLCSYVTLPLYALVTQMGSNMKPVIFGDDVASGLRGWQEAAKKPAKEGRPTVKVTPLTGAPASPLRGSMSPAYLRNVHRKSTEDLRGGGERSYASPTHHSYRERKDRSPETSVIEIERDVGEPSSVELGYMGQQQEDISSNHFSFGKNDNSTAPKAYAVRVHIVAADDDAGETALSDICVPKNLGDSWHPCKEDVYSKKKYHDPCLEKGKVQLVSAYGIHQLHIFVFVLALFHVIYCVVTYILGKLKPCIVLLCCFVPPEKHQWLVSLIPFHSQVSISSGFQFMYPQTADTTFSGQVIITKMGTRVLDRGDVVRGSPLVHPNDDLFWFRRPSFILFLTLFENAFQVAWSWVLCSYVTRPLYALVTQMGSNMKPVIFSDDVALATA</sequence>
<evidence type="ECO:0000256" key="8">
    <source>
        <dbReference type="SAM" id="MobiDB-lite"/>
    </source>
</evidence>
<feature type="compositionally biased region" description="Basic and acidic residues" evidence="8">
    <location>
        <begin position="448"/>
        <end position="457"/>
    </location>
</feature>
<feature type="transmembrane region" description="Helical" evidence="9">
    <location>
        <begin position="318"/>
        <end position="342"/>
    </location>
</feature>
<name>A0A8X8ZM90_SALSN</name>
<keyword evidence="3 9" id="KW-0812">Transmembrane</keyword>
<gene>
    <name evidence="10" type="ORF">SASPL_128177</name>
</gene>
<keyword evidence="4" id="KW-0611">Plant defense</keyword>
<comment type="similarity">
    <text evidence="2">Belongs to the MLO family.</text>
</comment>
<feature type="transmembrane region" description="Helical" evidence="9">
    <location>
        <begin position="253"/>
        <end position="272"/>
    </location>
</feature>
<evidence type="ECO:0000256" key="7">
    <source>
        <dbReference type="ARBA" id="ARBA00023265"/>
    </source>
</evidence>
<evidence type="ECO:0000256" key="4">
    <source>
        <dbReference type="ARBA" id="ARBA00022821"/>
    </source>
</evidence>
<dbReference type="AlphaFoldDB" id="A0A8X8ZM90"/>
<feature type="transmembrane region" description="Helical" evidence="9">
    <location>
        <begin position="357"/>
        <end position="382"/>
    </location>
</feature>
<dbReference type="PANTHER" id="PTHR31942:SF128">
    <property type="entry name" value="MLO-LIKE PROTEIN"/>
    <property type="match status" value="1"/>
</dbReference>
<dbReference type="Pfam" id="PF03094">
    <property type="entry name" value="Mlo"/>
    <property type="match status" value="5"/>
</dbReference>
<feature type="region of interest" description="Disordered" evidence="8">
    <location>
        <begin position="409"/>
        <end position="429"/>
    </location>
</feature>
<comment type="subcellular location">
    <subcellularLocation>
        <location evidence="1">Membrane</location>
        <topology evidence="1">Multi-pass membrane protein</topology>
    </subcellularLocation>
</comment>
<evidence type="ECO:0000256" key="2">
    <source>
        <dbReference type="ARBA" id="ARBA00006574"/>
    </source>
</evidence>